<accession>A0A7I7K7V3</accession>
<evidence type="ECO:0000259" key="5">
    <source>
        <dbReference type="PROSITE" id="PS50977"/>
    </source>
</evidence>
<dbReference type="RefSeq" id="WP_179964221.1">
    <property type="nucleotide sequence ID" value="NZ_AP022563.1"/>
</dbReference>
<dbReference type="PRINTS" id="PR00455">
    <property type="entry name" value="HTHTETR"/>
</dbReference>
<evidence type="ECO:0000256" key="2">
    <source>
        <dbReference type="ARBA" id="ARBA00023125"/>
    </source>
</evidence>
<dbReference type="EMBL" id="AP022563">
    <property type="protein sequence ID" value="BBX19581.1"/>
    <property type="molecule type" value="Genomic_DNA"/>
</dbReference>
<evidence type="ECO:0000256" key="3">
    <source>
        <dbReference type="ARBA" id="ARBA00023163"/>
    </source>
</evidence>
<evidence type="ECO:0000256" key="4">
    <source>
        <dbReference type="PROSITE-ProRule" id="PRU00335"/>
    </source>
</evidence>
<dbReference type="Pfam" id="PF16859">
    <property type="entry name" value="TetR_C_11"/>
    <property type="match status" value="1"/>
</dbReference>
<dbReference type="SUPFAM" id="SSF46689">
    <property type="entry name" value="Homeodomain-like"/>
    <property type="match status" value="1"/>
</dbReference>
<evidence type="ECO:0000313" key="6">
    <source>
        <dbReference type="EMBL" id="BBX19581.1"/>
    </source>
</evidence>
<dbReference type="KEGG" id="mdu:MDUV_44410"/>
<dbReference type="InterPro" id="IPR050109">
    <property type="entry name" value="HTH-type_TetR-like_transc_reg"/>
</dbReference>
<dbReference type="AlphaFoldDB" id="A0A7I7K7V3"/>
<keyword evidence="7" id="KW-1185">Reference proteome</keyword>
<dbReference type="InterPro" id="IPR001647">
    <property type="entry name" value="HTH_TetR"/>
</dbReference>
<name>A0A7I7K7V3_9MYCO</name>
<dbReference type="Gene3D" id="1.10.10.60">
    <property type="entry name" value="Homeodomain-like"/>
    <property type="match status" value="1"/>
</dbReference>
<proteinExistence type="predicted"/>
<feature type="DNA-binding region" description="H-T-H motif" evidence="4">
    <location>
        <begin position="37"/>
        <end position="56"/>
    </location>
</feature>
<keyword evidence="2 4" id="KW-0238">DNA-binding</keyword>
<dbReference type="SUPFAM" id="SSF48498">
    <property type="entry name" value="Tetracyclin repressor-like, C-terminal domain"/>
    <property type="match status" value="1"/>
</dbReference>
<evidence type="ECO:0000313" key="7">
    <source>
        <dbReference type="Proteomes" id="UP000467006"/>
    </source>
</evidence>
<dbReference type="Gene3D" id="1.10.357.10">
    <property type="entry name" value="Tetracycline Repressor, domain 2"/>
    <property type="match status" value="1"/>
</dbReference>
<dbReference type="InterPro" id="IPR011075">
    <property type="entry name" value="TetR_C"/>
</dbReference>
<sequence>MPDPEPARGRRRDPGTDAAILTAARRLLVTDGYDKLSMESLARAANTSRPTVYRRWPSKVHVVFDAAFGDAAAGAEVVGSGDFAQDVRGFTERVIRFWTDPVVEAAVMGILTERHRDPDLSIRAQQLLDDSTRAQFRALVDAGIAAGTARPDVDGDALYDVLIGSTFYGVQVLGHRADDDFVDRICSVVLQGAAPRVEEDV</sequence>
<dbReference type="GO" id="GO:0000976">
    <property type="term" value="F:transcription cis-regulatory region binding"/>
    <property type="evidence" value="ECO:0007669"/>
    <property type="project" value="TreeGrafter"/>
</dbReference>
<keyword evidence="3" id="KW-0804">Transcription</keyword>
<reference evidence="6 7" key="1">
    <citation type="journal article" date="2019" name="Emerg. Microbes Infect.">
        <title>Comprehensive subspecies identification of 175 nontuberculous mycobacteria species based on 7547 genomic profiles.</title>
        <authorList>
            <person name="Matsumoto Y."/>
            <person name="Kinjo T."/>
            <person name="Motooka D."/>
            <person name="Nabeya D."/>
            <person name="Jung N."/>
            <person name="Uechi K."/>
            <person name="Horii T."/>
            <person name="Iida T."/>
            <person name="Fujita J."/>
            <person name="Nakamura S."/>
        </authorList>
    </citation>
    <scope>NUCLEOTIDE SEQUENCE [LARGE SCALE GENOMIC DNA]</scope>
    <source>
        <strain evidence="6 7">JCM 6396</strain>
    </source>
</reference>
<dbReference type="InterPro" id="IPR036271">
    <property type="entry name" value="Tet_transcr_reg_TetR-rel_C_sf"/>
</dbReference>
<feature type="domain" description="HTH tetR-type" evidence="5">
    <location>
        <begin position="14"/>
        <end position="74"/>
    </location>
</feature>
<keyword evidence="1" id="KW-0805">Transcription regulation</keyword>
<dbReference type="PANTHER" id="PTHR30055">
    <property type="entry name" value="HTH-TYPE TRANSCRIPTIONAL REGULATOR RUTR"/>
    <property type="match status" value="1"/>
</dbReference>
<dbReference type="PANTHER" id="PTHR30055:SF148">
    <property type="entry name" value="TETR-FAMILY TRANSCRIPTIONAL REGULATOR"/>
    <property type="match status" value="1"/>
</dbReference>
<gene>
    <name evidence="6" type="ORF">MDUV_44410</name>
</gene>
<dbReference type="Pfam" id="PF00440">
    <property type="entry name" value="TetR_N"/>
    <property type="match status" value="1"/>
</dbReference>
<dbReference type="InterPro" id="IPR009057">
    <property type="entry name" value="Homeodomain-like_sf"/>
</dbReference>
<dbReference type="GO" id="GO:0003700">
    <property type="term" value="F:DNA-binding transcription factor activity"/>
    <property type="evidence" value="ECO:0007669"/>
    <property type="project" value="TreeGrafter"/>
</dbReference>
<organism evidence="6 7">
    <name type="scientific">Mycolicibacterium duvalii</name>
    <dbReference type="NCBI Taxonomy" id="39688"/>
    <lineage>
        <taxon>Bacteria</taxon>
        <taxon>Bacillati</taxon>
        <taxon>Actinomycetota</taxon>
        <taxon>Actinomycetes</taxon>
        <taxon>Mycobacteriales</taxon>
        <taxon>Mycobacteriaceae</taxon>
        <taxon>Mycolicibacterium</taxon>
    </lineage>
</organism>
<dbReference type="Proteomes" id="UP000467006">
    <property type="component" value="Chromosome"/>
</dbReference>
<protein>
    <submittedName>
        <fullName evidence="6">Putative transcriptional regulator, TetR family protein</fullName>
    </submittedName>
</protein>
<evidence type="ECO:0000256" key="1">
    <source>
        <dbReference type="ARBA" id="ARBA00023015"/>
    </source>
</evidence>
<dbReference type="PROSITE" id="PS50977">
    <property type="entry name" value="HTH_TETR_2"/>
    <property type="match status" value="1"/>
</dbReference>